<organism evidence="2 3">
    <name type="scientific">Saccharothrix violaceirubra</name>
    <dbReference type="NCBI Taxonomy" id="413306"/>
    <lineage>
        <taxon>Bacteria</taxon>
        <taxon>Bacillati</taxon>
        <taxon>Actinomycetota</taxon>
        <taxon>Actinomycetes</taxon>
        <taxon>Pseudonocardiales</taxon>
        <taxon>Pseudonocardiaceae</taxon>
        <taxon>Saccharothrix</taxon>
    </lineage>
</organism>
<protein>
    <submittedName>
        <fullName evidence="2">Uncharacterized protein</fullName>
    </submittedName>
</protein>
<dbReference type="EMBL" id="JACHJS010000001">
    <property type="protein sequence ID" value="MBB4966854.1"/>
    <property type="molecule type" value="Genomic_DNA"/>
</dbReference>
<gene>
    <name evidence="2" type="ORF">F4559_004213</name>
</gene>
<reference evidence="2 3" key="1">
    <citation type="submission" date="2020-08" db="EMBL/GenBank/DDBJ databases">
        <title>Sequencing the genomes of 1000 actinobacteria strains.</title>
        <authorList>
            <person name="Klenk H.-P."/>
        </authorList>
    </citation>
    <scope>NUCLEOTIDE SEQUENCE [LARGE SCALE GENOMIC DNA]</scope>
    <source>
        <strain evidence="2 3">DSM 45084</strain>
    </source>
</reference>
<evidence type="ECO:0000313" key="3">
    <source>
        <dbReference type="Proteomes" id="UP000542674"/>
    </source>
</evidence>
<sequence>MSTATITGPPPQSTGLDPDAGEDRLLGALVMRAGFGGEVNHRLVQSMLRAPIIAVPRRNSVDWIFLTGPRTPMSQSTIADLIAAKVWWYDDPGSIPFPSTHHEDSRWVQCPEEGAALPEWAALVGAIRRALTGAW</sequence>
<comment type="caution">
    <text evidence="2">The sequence shown here is derived from an EMBL/GenBank/DDBJ whole genome shotgun (WGS) entry which is preliminary data.</text>
</comment>
<evidence type="ECO:0000256" key="1">
    <source>
        <dbReference type="SAM" id="MobiDB-lite"/>
    </source>
</evidence>
<accession>A0A7W7T5A3</accession>
<dbReference type="RefSeq" id="WP_184671120.1">
    <property type="nucleotide sequence ID" value="NZ_BAABAI010000022.1"/>
</dbReference>
<dbReference type="Proteomes" id="UP000542674">
    <property type="component" value="Unassembled WGS sequence"/>
</dbReference>
<proteinExistence type="predicted"/>
<name>A0A7W7T5A3_9PSEU</name>
<keyword evidence="3" id="KW-1185">Reference proteome</keyword>
<feature type="region of interest" description="Disordered" evidence="1">
    <location>
        <begin position="1"/>
        <end position="20"/>
    </location>
</feature>
<evidence type="ECO:0000313" key="2">
    <source>
        <dbReference type="EMBL" id="MBB4966854.1"/>
    </source>
</evidence>
<dbReference type="AlphaFoldDB" id="A0A7W7T5A3"/>